<organism evidence="2 3">
    <name type="scientific">Pseudomonas putida</name>
    <name type="common">Arthrobacter siderocapsulatus</name>
    <dbReference type="NCBI Taxonomy" id="303"/>
    <lineage>
        <taxon>Bacteria</taxon>
        <taxon>Pseudomonadati</taxon>
        <taxon>Pseudomonadota</taxon>
        <taxon>Gammaproteobacteria</taxon>
        <taxon>Pseudomonadales</taxon>
        <taxon>Pseudomonadaceae</taxon>
        <taxon>Pseudomonas</taxon>
    </lineage>
</organism>
<evidence type="ECO:0000313" key="2">
    <source>
        <dbReference type="EMBL" id="AXA24245.1"/>
    </source>
</evidence>
<reference evidence="2 3" key="1">
    <citation type="submission" date="2018-06" db="EMBL/GenBank/DDBJ databases">
        <title>The genome of Pseudomonas putida NX-1, a lignin degrader.</title>
        <authorList>
            <person name="Xu Z."/>
        </authorList>
    </citation>
    <scope>NUCLEOTIDE SEQUENCE [LARGE SCALE GENOMIC DNA]</scope>
    <source>
        <strain evidence="2 3">NX-1</strain>
    </source>
</reference>
<keyword evidence="1" id="KW-0732">Signal</keyword>
<sequence>MKTKLKNALLVISMVAVPMIHAQERVAVVNPECIKRIETTYQALDKAHAKGDFLNITVNKDTPAFEDSEICNVNLDMEVKSLAEAQKLQSEFYAYLLKNTNMDVSNPVIRKLK</sequence>
<dbReference type="AlphaFoldDB" id="A0AAD0PE42"/>
<evidence type="ECO:0000256" key="1">
    <source>
        <dbReference type="SAM" id="SignalP"/>
    </source>
</evidence>
<name>A0AAD0PE42_PSEPU</name>
<accession>A0AAD0PE42</accession>
<protein>
    <submittedName>
        <fullName evidence="2">Uncharacterized protein</fullName>
    </submittedName>
</protein>
<dbReference type="EMBL" id="CP030750">
    <property type="protein sequence ID" value="AXA24245.1"/>
    <property type="molecule type" value="Genomic_DNA"/>
</dbReference>
<feature type="chain" id="PRO_5042130643" evidence="1">
    <location>
        <begin position="23"/>
        <end position="113"/>
    </location>
</feature>
<dbReference type="RefSeq" id="WP_112897806.1">
    <property type="nucleotide sequence ID" value="NZ_CP030750.1"/>
</dbReference>
<dbReference type="Proteomes" id="UP000251617">
    <property type="component" value="Chromosome"/>
</dbReference>
<gene>
    <name evidence="2" type="ORF">C1S65_09030</name>
</gene>
<proteinExistence type="predicted"/>
<feature type="signal peptide" evidence="1">
    <location>
        <begin position="1"/>
        <end position="22"/>
    </location>
</feature>
<evidence type="ECO:0000313" key="3">
    <source>
        <dbReference type="Proteomes" id="UP000251617"/>
    </source>
</evidence>